<accession>A0AAD1SYT0</accession>
<evidence type="ECO:0000313" key="1">
    <source>
        <dbReference type="EMBL" id="CAH2314816.1"/>
    </source>
</evidence>
<reference evidence="1" key="1">
    <citation type="submission" date="2022-03" db="EMBL/GenBank/DDBJ databases">
        <authorList>
            <person name="Alioto T."/>
            <person name="Alioto T."/>
            <person name="Gomez Garrido J."/>
        </authorList>
    </citation>
    <scope>NUCLEOTIDE SEQUENCE</scope>
</reference>
<dbReference type="EMBL" id="OW240920">
    <property type="protein sequence ID" value="CAH2314816.1"/>
    <property type="molecule type" value="Genomic_DNA"/>
</dbReference>
<keyword evidence="2" id="KW-1185">Reference proteome</keyword>
<gene>
    <name evidence="1" type="ORF">PECUL_23A003132</name>
</gene>
<evidence type="ECO:0000313" key="2">
    <source>
        <dbReference type="Proteomes" id="UP001295444"/>
    </source>
</evidence>
<proteinExistence type="predicted"/>
<protein>
    <submittedName>
        <fullName evidence="1">Uncharacterized protein</fullName>
    </submittedName>
</protein>
<dbReference type="Proteomes" id="UP001295444">
    <property type="component" value="Chromosome 09"/>
</dbReference>
<name>A0AAD1SYT0_PELCU</name>
<feature type="non-terminal residue" evidence="1">
    <location>
        <position position="77"/>
    </location>
</feature>
<dbReference type="AlphaFoldDB" id="A0AAD1SYT0"/>
<sequence length="77" mass="8953">MAKPIILNIEEDEILRSVQLRLTLYGPNPHTNLIAQVFNEVKTEVGEKRQYQLRLADIQRPGNPTVENVVYPPEWKK</sequence>
<organism evidence="1 2">
    <name type="scientific">Pelobates cultripes</name>
    <name type="common">Western spadefoot toad</name>
    <dbReference type="NCBI Taxonomy" id="61616"/>
    <lineage>
        <taxon>Eukaryota</taxon>
        <taxon>Metazoa</taxon>
        <taxon>Chordata</taxon>
        <taxon>Craniata</taxon>
        <taxon>Vertebrata</taxon>
        <taxon>Euteleostomi</taxon>
        <taxon>Amphibia</taxon>
        <taxon>Batrachia</taxon>
        <taxon>Anura</taxon>
        <taxon>Pelobatoidea</taxon>
        <taxon>Pelobatidae</taxon>
        <taxon>Pelobates</taxon>
    </lineage>
</organism>